<reference evidence="1" key="1">
    <citation type="submission" date="2020-08" db="EMBL/GenBank/DDBJ databases">
        <title>Multicomponent nature underlies the extraordinary mechanical properties of spider dragline silk.</title>
        <authorList>
            <person name="Kono N."/>
            <person name="Nakamura H."/>
            <person name="Mori M."/>
            <person name="Yoshida Y."/>
            <person name="Ohtoshi R."/>
            <person name="Malay A.D."/>
            <person name="Moran D.A.P."/>
            <person name="Tomita M."/>
            <person name="Numata K."/>
            <person name="Arakawa K."/>
        </authorList>
    </citation>
    <scope>NUCLEOTIDE SEQUENCE</scope>
</reference>
<gene>
    <name evidence="1" type="primary">X975_24350</name>
    <name evidence="1" type="ORF">TNCV_3558761</name>
</gene>
<dbReference type="Gene3D" id="3.30.420.10">
    <property type="entry name" value="Ribonuclease H-like superfamily/Ribonuclease H"/>
    <property type="match status" value="1"/>
</dbReference>
<dbReference type="EMBL" id="BMAU01021402">
    <property type="protein sequence ID" value="GFY32368.1"/>
    <property type="molecule type" value="Genomic_DNA"/>
</dbReference>
<name>A0A8X6WCH0_TRICX</name>
<dbReference type="GO" id="GO:0003676">
    <property type="term" value="F:nucleic acid binding"/>
    <property type="evidence" value="ECO:0007669"/>
    <property type="project" value="InterPro"/>
</dbReference>
<dbReference type="InterPro" id="IPR036397">
    <property type="entry name" value="RNaseH_sf"/>
</dbReference>
<dbReference type="AlphaFoldDB" id="A0A8X6WCH0"/>
<accession>A0A8X6WCH0</accession>
<organism evidence="1 2">
    <name type="scientific">Trichonephila clavipes</name>
    <name type="common">Golden silk orbweaver</name>
    <name type="synonym">Nephila clavipes</name>
    <dbReference type="NCBI Taxonomy" id="2585209"/>
    <lineage>
        <taxon>Eukaryota</taxon>
        <taxon>Metazoa</taxon>
        <taxon>Ecdysozoa</taxon>
        <taxon>Arthropoda</taxon>
        <taxon>Chelicerata</taxon>
        <taxon>Arachnida</taxon>
        <taxon>Araneae</taxon>
        <taxon>Araneomorphae</taxon>
        <taxon>Entelegynae</taxon>
        <taxon>Araneoidea</taxon>
        <taxon>Nephilidae</taxon>
        <taxon>Trichonephila</taxon>
    </lineage>
</organism>
<evidence type="ECO:0000313" key="1">
    <source>
        <dbReference type="EMBL" id="GFY32368.1"/>
    </source>
</evidence>
<dbReference type="Proteomes" id="UP000887159">
    <property type="component" value="Unassembled WGS sequence"/>
</dbReference>
<evidence type="ECO:0000313" key="2">
    <source>
        <dbReference type="Proteomes" id="UP000887159"/>
    </source>
</evidence>
<sequence>MKAGWSAGRVDRQNQVVFSEEYRFNLSSDDNQVRAWRALGKHLNPASAIQRHTAPTSAVIVWGAITYDAQSLLILIHDTITAQWYVHDIIQPHLLPLMAGLPGAIFQQGCHKTASATLPSHFPRLVDP</sequence>
<comment type="caution">
    <text evidence="1">The sequence shown here is derived from an EMBL/GenBank/DDBJ whole genome shotgun (WGS) entry which is preliminary data.</text>
</comment>
<keyword evidence="2" id="KW-1185">Reference proteome</keyword>
<protein>
    <submittedName>
        <fullName evidence="1">Transposable element Tcb2 transposase</fullName>
    </submittedName>
</protein>
<proteinExistence type="predicted"/>